<dbReference type="Proteomes" id="UP001375240">
    <property type="component" value="Unassembled WGS sequence"/>
</dbReference>
<comment type="caution">
    <text evidence="2">The sequence shown here is derived from an EMBL/GenBank/DDBJ whole genome shotgun (WGS) entry which is preliminary data.</text>
</comment>
<organism evidence="2 3">
    <name type="scientific">Orbilia brochopaga</name>
    <dbReference type="NCBI Taxonomy" id="3140254"/>
    <lineage>
        <taxon>Eukaryota</taxon>
        <taxon>Fungi</taxon>
        <taxon>Dikarya</taxon>
        <taxon>Ascomycota</taxon>
        <taxon>Pezizomycotina</taxon>
        <taxon>Orbiliomycetes</taxon>
        <taxon>Orbiliales</taxon>
        <taxon>Orbiliaceae</taxon>
        <taxon>Orbilia</taxon>
    </lineage>
</organism>
<gene>
    <name evidence="2" type="ORF">TWF696_004988</name>
</gene>
<evidence type="ECO:0000313" key="2">
    <source>
        <dbReference type="EMBL" id="KAK6353000.1"/>
    </source>
</evidence>
<dbReference type="AlphaFoldDB" id="A0AAV9V2G4"/>
<accession>A0AAV9V2G4</accession>
<keyword evidence="3" id="KW-1185">Reference proteome</keyword>
<protein>
    <submittedName>
        <fullName evidence="2">Uncharacterized protein</fullName>
    </submittedName>
</protein>
<keyword evidence="1" id="KW-0732">Signal</keyword>
<reference evidence="2 3" key="1">
    <citation type="submission" date="2019-10" db="EMBL/GenBank/DDBJ databases">
        <authorList>
            <person name="Palmer J.M."/>
        </authorList>
    </citation>
    <scope>NUCLEOTIDE SEQUENCE [LARGE SCALE GENOMIC DNA]</scope>
    <source>
        <strain evidence="2 3">TWF696</strain>
    </source>
</reference>
<evidence type="ECO:0000313" key="3">
    <source>
        <dbReference type="Proteomes" id="UP001375240"/>
    </source>
</evidence>
<evidence type="ECO:0000256" key="1">
    <source>
        <dbReference type="SAM" id="SignalP"/>
    </source>
</evidence>
<name>A0AAV9V2G4_9PEZI</name>
<dbReference type="EMBL" id="JAVHNQ010000003">
    <property type="protein sequence ID" value="KAK6353000.1"/>
    <property type="molecule type" value="Genomic_DNA"/>
</dbReference>
<sequence>MRCFGAVVALLVTLPFATADCIPWPKPQTCTPSKSGCAFWPCLESVAHCGPNGYPAGYINPVCESLQAKLPQFTRAGRRWIADMGYCIMEAQVPASQCQTSCEDILAVGWTSHIECFLKTGFCTLPGNDLKIFMQTLGLDLTVSDTILDLASSTLQECVAAFKNGTIHGGWVEWVVKTLNGGSSGYATLG</sequence>
<proteinExistence type="predicted"/>
<feature type="chain" id="PRO_5043339748" evidence="1">
    <location>
        <begin position="20"/>
        <end position="190"/>
    </location>
</feature>
<feature type="signal peptide" evidence="1">
    <location>
        <begin position="1"/>
        <end position="19"/>
    </location>
</feature>